<comment type="caution">
    <text evidence="1">The sequence shown here is derived from an EMBL/GenBank/DDBJ whole genome shotgun (WGS) entry which is preliminary data.</text>
</comment>
<gene>
    <name evidence="1" type="ORF">GCM10008939_26590</name>
</gene>
<evidence type="ECO:0000313" key="2">
    <source>
        <dbReference type="Proteomes" id="UP000635726"/>
    </source>
</evidence>
<sequence length="220" mass="24409">MNQSLERLLPVLSTIPGVNIPASFLQGAYIAASQRKIEQLEQALRSEVGLLNQKVEARKLRLDHEYVRSESFTANVMQALRAAEVAESEGKLRFIARALAGCSLSFPPPTLDRFQSMRIIEGMSDRELKVFTEYFQLLDPIDPYADAFPIDSSVTVAGLTRHEFQAALLGLRQLGLLTQDTVAVKPDPWTNQTAPAQAWKLTALARQVATLSRVGFEEPL</sequence>
<keyword evidence="2" id="KW-1185">Reference proteome</keyword>
<dbReference type="AlphaFoldDB" id="A0A917PIX4"/>
<proteinExistence type="predicted"/>
<dbReference type="Proteomes" id="UP000635726">
    <property type="component" value="Unassembled WGS sequence"/>
</dbReference>
<dbReference type="EMBL" id="BMOE01000009">
    <property type="protein sequence ID" value="GGJ81235.1"/>
    <property type="molecule type" value="Genomic_DNA"/>
</dbReference>
<dbReference type="RefSeq" id="WP_188963771.1">
    <property type="nucleotide sequence ID" value="NZ_BMOE01000009.1"/>
</dbReference>
<evidence type="ECO:0000313" key="1">
    <source>
        <dbReference type="EMBL" id="GGJ81235.1"/>
    </source>
</evidence>
<accession>A0A917PIX4</accession>
<reference evidence="1" key="2">
    <citation type="submission" date="2020-09" db="EMBL/GenBank/DDBJ databases">
        <authorList>
            <person name="Sun Q."/>
            <person name="Ohkuma M."/>
        </authorList>
    </citation>
    <scope>NUCLEOTIDE SEQUENCE</scope>
    <source>
        <strain evidence="1">JCM 14371</strain>
    </source>
</reference>
<reference evidence="1" key="1">
    <citation type="journal article" date="2014" name="Int. J. Syst. Evol. Microbiol.">
        <title>Complete genome sequence of Corynebacterium casei LMG S-19264T (=DSM 44701T), isolated from a smear-ripened cheese.</title>
        <authorList>
            <consortium name="US DOE Joint Genome Institute (JGI-PGF)"/>
            <person name="Walter F."/>
            <person name="Albersmeier A."/>
            <person name="Kalinowski J."/>
            <person name="Ruckert C."/>
        </authorList>
    </citation>
    <scope>NUCLEOTIDE SEQUENCE</scope>
    <source>
        <strain evidence="1">JCM 14371</strain>
    </source>
</reference>
<name>A0A917PIX4_9DEIO</name>
<protein>
    <submittedName>
        <fullName evidence="1">Uncharacterized protein</fullName>
    </submittedName>
</protein>
<organism evidence="1 2">
    <name type="scientific">Deinococcus aquiradiocola</name>
    <dbReference type="NCBI Taxonomy" id="393059"/>
    <lineage>
        <taxon>Bacteria</taxon>
        <taxon>Thermotogati</taxon>
        <taxon>Deinococcota</taxon>
        <taxon>Deinococci</taxon>
        <taxon>Deinococcales</taxon>
        <taxon>Deinococcaceae</taxon>
        <taxon>Deinococcus</taxon>
    </lineage>
</organism>